<name>A0ACC2XUK8_9TREE</name>
<evidence type="ECO:0000313" key="1">
    <source>
        <dbReference type="EMBL" id="KAJ9127050.1"/>
    </source>
</evidence>
<sequence length="841" mass="91647">MSSNSYSIISPPLENRSFSSGDSSSGNTAANNVRKGYLGKEEDSQGPRFPKVPKDVQKFTNRVGREANGEHGAVQVYSARKKEASLDAPGTTPHSSERSASDASPFTNPSQADTGAISTPINPSFPRLHLGEDRSVQPMRQMSLPGLAHGQPDRIGYGSPQQTSAPIASFPLATSTSSHSTTQVSPHNSLGNRISTFFGGHRPVPRASNKKPSTSPGLMSGSSSITRLNNNDKVEKRSRFGRSSNDNSRHISDQGSLRSTYGPLGIKDDDLRPREEYHLARETDSSSSRQKLDILRPSTSTSDSTTAPSDIDKDRTVDIFGNNFRLNTTNNGIPQTEPDAIALHLAENGQNNSYHEPRGNSTVSIEPSHVREDFSDIRSDRTHANSDMPLSDNGEKAVTTHVNEWNMWGSPSSVAVLSTYPHLKKDRQAHFSWEVNPSLPDGREMMGFGGDLGKKRLLPPETVGPSTSSPLQHLGSGQDVDENVLMPYILGYEKHVLAFEPLIQDAFFSVAGGKHTFYPEDSPPPKRVLDIGTGTGAWPIAMAQKWRDSTFVGLDIAPVQTDLCALSAAEQMFSHEYPEGPDNASKSSWQDIANRVTWHIGDFLQDLPFDTGSFDMVHIRFVGLGVPETSWSSLFSEAARVLKPDTGVLEIVEMSKILPSATPHSLKASFASLMLSSFINQHPFIPIRPALAMSELTVNEIFNVIIRRSEIGPDDPPNVLLQTMGVWVDSALGKGKHGRGKGMSGHAYGKFSKAPISATNTPKWGEGVMGEQALKQLYHQVEDCQASTLNEPDSINLVGEKEVGHVLGRRESRSTSQSSDIPEEDEVNLVVWIVKRKSRCA</sequence>
<gene>
    <name evidence="1" type="ORF">QFC24_001282</name>
</gene>
<dbReference type="EMBL" id="JASBWV010000003">
    <property type="protein sequence ID" value="KAJ9127050.1"/>
    <property type="molecule type" value="Genomic_DNA"/>
</dbReference>
<protein>
    <submittedName>
        <fullName evidence="1">Uncharacterized protein</fullName>
    </submittedName>
</protein>
<reference evidence="1" key="1">
    <citation type="submission" date="2023-04" db="EMBL/GenBank/DDBJ databases">
        <title>Draft Genome sequencing of Naganishia species isolated from polar environments using Oxford Nanopore Technology.</title>
        <authorList>
            <person name="Leo P."/>
            <person name="Venkateswaran K."/>
        </authorList>
    </citation>
    <scope>NUCLEOTIDE SEQUENCE</scope>
    <source>
        <strain evidence="1">DBVPG 5303</strain>
    </source>
</reference>
<keyword evidence="2" id="KW-1185">Reference proteome</keyword>
<organism evidence="1 2">
    <name type="scientific">Naganishia onofrii</name>
    <dbReference type="NCBI Taxonomy" id="1851511"/>
    <lineage>
        <taxon>Eukaryota</taxon>
        <taxon>Fungi</taxon>
        <taxon>Dikarya</taxon>
        <taxon>Basidiomycota</taxon>
        <taxon>Agaricomycotina</taxon>
        <taxon>Tremellomycetes</taxon>
        <taxon>Filobasidiales</taxon>
        <taxon>Filobasidiaceae</taxon>
        <taxon>Naganishia</taxon>
    </lineage>
</organism>
<dbReference type="Proteomes" id="UP001234202">
    <property type="component" value="Unassembled WGS sequence"/>
</dbReference>
<evidence type="ECO:0000313" key="2">
    <source>
        <dbReference type="Proteomes" id="UP001234202"/>
    </source>
</evidence>
<proteinExistence type="predicted"/>
<accession>A0ACC2XUK8</accession>
<comment type="caution">
    <text evidence="1">The sequence shown here is derived from an EMBL/GenBank/DDBJ whole genome shotgun (WGS) entry which is preliminary data.</text>
</comment>